<evidence type="ECO:0000256" key="14">
    <source>
        <dbReference type="ARBA" id="ARBA00023075"/>
    </source>
</evidence>
<dbReference type="Pfam" id="PF00033">
    <property type="entry name" value="Cytochrome_B"/>
    <property type="match status" value="1"/>
</dbReference>
<accession>A0A2Z5UY28</accession>
<comment type="function">
    <text evidence="1 20">Component of the ubiquinol-cytochrome c reductase complex (complex III or cytochrome b-c1 complex) that is part of the mitochondrial respiratory chain. The b-c1 complex mediates electron transfer from ubiquinol to cytochrome c. Contributes to the generation of a proton gradient across the mitochondrial membrane that is then used for ATP synthesis.</text>
</comment>
<keyword evidence="13 19" id="KW-0408">Iron</keyword>
<dbReference type="GO" id="GO:0016491">
    <property type="term" value="F:oxidoreductase activity"/>
    <property type="evidence" value="ECO:0007669"/>
    <property type="project" value="UniProtKB-UniRule"/>
</dbReference>
<comment type="subunit">
    <text evidence="3">The main subunits of complex b-c1 are: cytochrome b, cytochrome c1 and the Rieske protein.</text>
</comment>
<feature type="binding site" description="axial binding residue" evidence="19">
    <location>
        <position position="98"/>
    </location>
    <ligand>
        <name>heme b</name>
        <dbReference type="ChEBI" id="CHEBI:60344"/>
        <label>b566</label>
    </ligand>
    <ligandPart>
        <name>Fe</name>
        <dbReference type="ChEBI" id="CHEBI:18248"/>
    </ligandPart>
</feature>
<evidence type="ECO:0000256" key="7">
    <source>
        <dbReference type="ARBA" id="ARBA00022660"/>
    </source>
</evidence>
<dbReference type="CDD" id="cd00284">
    <property type="entry name" value="Cytochrome_b_N"/>
    <property type="match status" value="1"/>
</dbReference>
<evidence type="ECO:0000313" key="23">
    <source>
        <dbReference type="EMBL" id="BBB16295.1"/>
    </source>
</evidence>
<keyword evidence="16 20" id="KW-0472">Membrane</keyword>
<dbReference type="AlphaFoldDB" id="A0A2Z5UY28"/>
<evidence type="ECO:0000256" key="15">
    <source>
        <dbReference type="ARBA" id="ARBA00023128"/>
    </source>
</evidence>
<feature type="transmembrane region" description="Helical" evidence="20">
    <location>
        <begin position="321"/>
        <end position="341"/>
    </location>
</feature>
<feature type="transmembrane region" description="Helical" evidence="20">
    <location>
        <begin position="141"/>
        <end position="162"/>
    </location>
</feature>
<feature type="binding site" evidence="18">
    <location>
        <position position="202"/>
    </location>
    <ligand>
        <name>a ubiquinone</name>
        <dbReference type="ChEBI" id="CHEBI:16389"/>
    </ligand>
</feature>
<comment type="cofactor">
    <cofactor evidence="19">
        <name>heme</name>
        <dbReference type="ChEBI" id="CHEBI:30413"/>
    </cofactor>
    <text evidence="19">Binds 2 heme groups non-covalently.</text>
</comment>
<feature type="transmembrane region" description="Helical" evidence="20">
    <location>
        <begin position="111"/>
        <end position="134"/>
    </location>
</feature>
<dbReference type="InterPro" id="IPR016174">
    <property type="entry name" value="Di-haem_cyt_TM"/>
</dbReference>
<reference evidence="23" key="1">
    <citation type="journal article" date="2017" name="Genetica">
        <title>Molecular phylogeny of ten intertidal hermit crabs of the genus Pagurus inferred from multiple mitochondrial genes, with special emphasis on the evolutionary relationship of Pagurus lanuginosus and Pagurus maculosus.</title>
        <authorList>
            <person name="Sultana Z."/>
            <person name="Asakura A."/>
            <person name="Kinjo S."/>
            <person name="Nozawa M."/>
            <person name="Nakano T."/>
            <person name="Ikeo K."/>
        </authorList>
    </citation>
    <scope>NUCLEOTIDE SEQUENCE</scope>
</reference>
<feature type="binding site" description="axial binding residue" evidence="19">
    <location>
        <position position="183"/>
    </location>
    <ligand>
        <name>heme b</name>
        <dbReference type="ChEBI" id="CHEBI:60344"/>
        <label>b562</label>
    </ligand>
    <ligandPart>
        <name>Fe</name>
        <dbReference type="ChEBI" id="CHEBI:18248"/>
    </ligandPart>
</feature>
<keyword evidence="9 19" id="KW-0479">Metal-binding</keyword>
<evidence type="ECO:0000256" key="20">
    <source>
        <dbReference type="RuleBase" id="RU362117"/>
    </source>
</evidence>
<dbReference type="InterPro" id="IPR036150">
    <property type="entry name" value="Cyt_b/b6_C_sf"/>
</dbReference>
<dbReference type="GO" id="GO:0045275">
    <property type="term" value="C:respiratory chain complex III"/>
    <property type="evidence" value="ECO:0007669"/>
    <property type="project" value="InterPro"/>
</dbReference>
<feature type="transmembrane region" description="Helical" evidence="20">
    <location>
        <begin position="31"/>
        <end position="57"/>
    </location>
</feature>
<keyword evidence="6 19" id="KW-0349">Heme</keyword>
<feature type="transmembrane region" description="Helical" evidence="20">
    <location>
        <begin position="289"/>
        <end position="309"/>
    </location>
</feature>
<feature type="domain" description="Cytochrome b/b6 N-terminal region profile" evidence="21">
    <location>
        <begin position="1"/>
        <end position="210"/>
    </location>
</feature>
<dbReference type="SUPFAM" id="SSF81342">
    <property type="entry name" value="Transmembrane di-heme cytochromes"/>
    <property type="match status" value="1"/>
</dbReference>
<evidence type="ECO:0000256" key="12">
    <source>
        <dbReference type="ARBA" id="ARBA00022989"/>
    </source>
</evidence>
<evidence type="ECO:0000256" key="5">
    <source>
        <dbReference type="ARBA" id="ARBA00022448"/>
    </source>
</evidence>
<feature type="transmembrane region" description="Helical" evidence="20">
    <location>
        <begin position="230"/>
        <end position="251"/>
    </location>
</feature>
<evidence type="ECO:0000256" key="8">
    <source>
        <dbReference type="ARBA" id="ARBA00022692"/>
    </source>
</evidence>
<evidence type="ECO:0000256" key="17">
    <source>
        <dbReference type="ARBA" id="ARBA00061233"/>
    </source>
</evidence>
<comment type="cofactor">
    <cofactor evidence="20">
        <name>heme b</name>
        <dbReference type="ChEBI" id="CHEBI:60344"/>
    </cofactor>
    <text evidence="20">Binds 2 heme groups non-covalently.</text>
</comment>
<keyword evidence="8 20" id="KW-0812">Transmembrane</keyword>
<sequence length="378" mass="43070">MKMPTRKTHPLIKIINGALVDMPLPSNISTFWNFGSLLGLCLVIQIVTGLFLSMHYTAHVDLAFSSVAHIHRDVNYGWLIRSMHANGASFFFVCLYLHIGRGVYYGSYVNIPAWMIGVIILFLVMATAFLGYVLPWGQMSFWGATVITNLFSAIPYVGTYLVNWIWGGFAVENATLTRFYSLHFLFPFVVAALSAVHIVFLHQLGAGNPLGISSQVDKVPFHPYFTYKDIVGFVVMLWALLILSLLFPFALMDPDNFIPANPMVTPKHIQPEWYFLFAYAILRSIPNKALGVIALVLSVAALMTFPFTHKSKFKGLTFYPINQWLFWFFISMVIQLTWIGARPVEEPYILTGQILTFLYFSFYIVNPLVLRWWDTKMN</sequence>
<evidence type="ECO:0000256" key="18">
    <source>
        <dbReference type="PIRSR" id="PIRSR038885-1"/>
    </source>
</evidence>
<dbReference type="GO" id="GO:0005743">
    <property type="term" value="C:mitochondrial inner membrane"/>
    <property type="evidence" value="ECO:0007669"/>
    <property type="project" value="UniProtKB-SubCell"/>
</dbReference>
<feature type="transmembrane region" description="Helical" evidence="20">
    <location>
        <begin position="78"/>
        <end position="99"/>
    </location>
</feature>
<evidence type="ECO:0000256" key="11">
    <source>
        <dbReference type="ARBA" id="ARBA00022982"/>
    </source>
</evidence>
<feature type="transmembrane region" description="Helical" evidence="20">
    <location>
        <begin position="182"/>
        <end position="201"/>
    </location>
</feature>
<dbReference type="InterPro" id="IPR005798">
    <property type="entry name" value="Cyt_b/b6_C"/>
</dbReference>
<geneLocation type="mitochondrion" evidence="23"/>
<evidence type="ECO:0000256" key="3">
    <source>
        <dbReference type="ARBA" id="ARBA00011649"/>
    </source>
</evidence>
<dbReference type="PANTHER" id="PTHR19271:SF16">
    <property type="entry name" value="CYTOCHROME B"/>
    <property type="match status" value="1"/>
</dbReference>
<evidence type="ECO:0000259" key="21">
    <source>
        <dbReference type="PROSITE" id="PS51002"/>
    </source>
</evidence>
<evidence type="ECO:0000256" key="1">
    <source>
        <dbReference type="ARBA" id="ARBA00002566"/>
    </source>
</evidence>
<evidence type="ECO:0000256" key="16">
    <source>
        <dbReference type="ARBA" id="ARBA00023136"/>
    </source>
</evidence>
<evidence type="ECO:0000256" key="2">
    <source>
        <dbReference type="ARBA" id="ARBA00004448"/>
    </source>
</evidence>
<feature type="binding site" description="axial binding residue" evidence="19">
    <location>
        <position position="84"/>
    </location>
    <ligand>
        <name>heme b</name>
        <dbReference type="ChEBI" id="CHEBI:60344"/>
        <label>b562</label>
    </ligand>
    <ligandPart>
        <name>Fe</name>
        <dbReference type="ChEBI" id="CHEBI:18248"/>
    </ligandPart>
</feature>
<keyword evidence="12 20" id="KW-1133">Transmembrane helix</keyword>
<evidence type="ECO:0000256" key="4">
    <source>
        <dbReference type="ARBA" id="ARBA00013531"/>
    </source>
</evidence>
<keyword evidence="15 20" id="KW-0496">Mitochondrion</keyword>
<evidence type="ECO:0000256" key="13">
    <source>
        <dbReference type="ARBA" id="ARBA00023004"/>
    </source>
</evidence>
<dbReference type="PROSITE" id="PS51002">
    <property type="entry name" value="CYTB_NTER"/>
    <property type="match status" value="1"/>
</dbReference>
<evidence type="ECO:0000256" key="19">
    <source>
        <dbReference type="PIRSR" id="PIRSR038885-2"/>
    </source>
</evidence>
<proteinExistence type="inferred from homology"/>
<evidence type="ECO:0000256" key="6">
    <source>
        <dbReference type="ARBA" id="ARBA00022617"/>
    </source>
</evidence>
<feature type="binding site" description="axial binding residue" evidence="19">
    <location>
        <position position="197"/>
    </location>
    <ligand>
        <name>heme b</name>
        <dbReference type="ChEBI" id="CHEBI:60344"/>
        <label>b566</label>
    </ligand>
    <ligandPart>
        <name>Fe</name>
        <dbReference type="ChEBI" id="CHEBI:18248"/>
    </ligandPart>
</feature>
<feature type="transmembrane region" description="Helical" evidence="20">
    <location>
        <begin position="347"/>
        <end position="370"/>
    </location>
</feature>
<keyword evidence="7 20" id="KW-0679">Respiratory chain</keyword>
<keyword evidence="14" id="KW-0830">Ubiquinone</keyword>
<dbReference type="GO" id="GO:0008121">
    <property type="term" value="F:quinol-cytochrome-c reductase activity"/>
    <property type="evidence" value="ECO:0007669"/>
    <property type="project" value="InterPro"/>
</dbReference>
<dbReference type="EMBL" id="LC222534">
    <property type="protein sequence ID" value="BBB16295.1"/>
    <property type="molecule type" value="Genomic_DNA"/>
</dbReference>
<dbReference type="PROSITE" id="PS51003">
    <property type="entry name" value="CYTB_CTER"/>
    <property type="match status" value="1"/>
</dbReference>
<dbReference type="InterPro" id="IPR030689">
    <property type="entry name" value="Cytochrome_b"/>
</dbReference>
<dbReference type="GO" id="GO:0006122">
    <property type="term" value="P:mitochondrial electron transport, ubiquinol to cytochrome c"/>
    <property type="evidence" value="ECO:0007669"/>
    <property type="project" value="TreeGrafter"/>
</dbReference>
<dbReference type="CDD" id="cd00290">
    <property type="entry name" value="cytochrome_b_C"/>
    <property type="match status" value="1"/>
</dbReference>
<dbReference type="PIRSF" id="PIRSF038885">
    <property type="entry name" value="COB"/>
    <property type="match status" value="1"/>
</dbReference>
<dbReference type="SUPFAM" id="SSF81648">
    <property type="entry name" value="a domain/subunit of cytochrome bc1 complex (Ubiquinol-cytochrome c reductase)"/>
    <property type="match status" value="1"/>
</dbReference>
<evidence type="ECO:0000259" key="22">
    <source>
        <dbReference type="PROSITE" id="PS51003"/>
    </source>
</evidence>
<evidence type="ECO:0000256" key="10">
    <source>
        <dbReference type="ARBA" id="ARBA00022792"/>
    </source>
</evidence>
<dbReference type="PANTHER" id="PTHR19271">
    <property type="entry name" value="CYTOCHROME B"/>
    <property type="match status" value="1"/>
</dbReference>
<dbReference type="InterPro" id="IPR048260">
    <property type="entry name" value="Cytochrome_b_C_euk/bac"/>
</dbReference>
<dbReference type="Pfam" id="PF00032">
    <property type="entry name" value="Cytochrom_B_C"/>
    <property type="match status" value="1"/>
</dbReference>
<evidence type="ECO:0000256" key="9">
    <source>
        <dbReference type="ARBA" id="ARBA00022723"/>
    </source>
</evidence>
<organism evidence="23">
    <name type="scientific">Pagurus gracilipes</name>
    <dbReference type="NCBI Taxonomy" id="1929474"/>
    <lineage>
        <taxon>Eukaryota</taxon>
        <taxon>Metazoa</taxon>
        <taxon>Ecdysozoa</taxon>
        <taxon>Arthropoda</taxon>
        <taxon>Crustacea</taxon>
        <taxon>Multicrustacea</taxon>
        <taxon>Malacostraca</taxon>
        <taxon>Eumalacostraca</taxon>
        <taxon>Eucarida</taxon>
        <taxon>Decapoda</taxon>
        <taxon>Pleocyemata</taxon>
        <taxon>Anomura</taxon>
        <taxon>Paguroidea</taxon>
        <taxon>Paguridae</taxon>
        <taxon>Pagurus</taxon>
    </lineage>
</organism>
<dbReference type="FunFam" id="1.20.810.10:FF:000002">
    <property type="entry name" value="Cytochrome b"/>
    <property type="match status" value="1"/>
</dbReference>
<comment type="similarity">
    <text evidence="17 20">Belongs to the cytochrome b family.</text>
</comment>
<protein>
    <recommendedName>
        <fullName evidence="4 20">Cytochrome b</fullName>
    </recommendedName>
</protein>
<dbReference type="InterPro" id="IPR048259">
    <property type="entry name" value="Cytochrome_b_N_euk/bac"/>
</dbReference>
<keyword evidence="5 20" id="KW-0813">Transport</keyword>
<comment type="subcellular location">
    <subcellularLocation>
        <location evidence="2">Mitochondrion inner membrane</location>
        <topology evidence="2">Multi-pass membrane protein</topology>
    </subcellularLocation>
</comment>
<keyword evidence="10" id="KW-0999">Mitochondrion inner membrane</keyword>
<keyword evidence="11 20" id="KW-0249">Electron transport</keyword>
<gene>
    <name evidence="23" type="primary">Cyt b</name>
</gene>
<dbReference type="InterPro" id="IPR005797">
    <property type="entry name" value="Cyt_b/b6_N"/>
</dbReference>
<dbReference type="GO" id="GO:0046872">
    <property type="term" value="F:metal ion binding"/>
    <property type="evidence" value="ECO:0007669"/>
    <property type="project" value="UniProtKB-UniRule"/>
</dbReference>
<dbReference type="InterPro" id="IPR027387">
    <property type="entry name" value="Cytb/b6-like_sf"/>
</dbReference>
<name>A0A2Z5UY28_9EUCA</name>
<dbReference type="Gene3D" id="1.20.810.10">
    <property type="entry name" value="Cytochrome Bc1 Complex, Chain C"/>
    <property type="match status" value="1"/>
</dbReference>
<feature type="domain" description="Cytochrome b/b6 C-terminal region profile" evidence="22">
    <location>
        <begin position="211"/>
        <end position="378"/>
    </location>
</feature>